<protein>
    <submittedName>
        <fullName evidence="3">Peptide N-acetyl-beta-D-glucosaminyl asparaginase amidase A-domain-containing protein</fullName>
    </submittedName>
</protein>
<feature type="chain" id="PRO_5042074892" evidence="1">
    <location>
        <begin position="27"/>
        <end position="560"/>
    </location>
</feature>
<evidence type="ECO:0000259" key="2">
    <source>
        <dbReference type="Pfam" id="PF12222"/>
    </source>
</evidence>
<dbReference type="InterPro" id="IPR021102">
    <property type="entry name" value="PNGase_A"/>
</dbReference>
<comment type="caution">
    <text evidence="3">The sequence shown here is derived from an EMBL/GenBank/DDBJ whole genome shotgun (WGS) entry which is preliminary data.</text>
</comment>
<sequence length="560" mass="60646">MSQSILFLQSLLSLLLLLLCTNYAFCEPLVNFQVAQPPPFILDTESLQCTIPIIQRTFGSSIGDPEIVRYIPPTGCSTPNVWGGVTLNLTVKSSGTQLPRFAFFTFQNVEIWRSSTLIPNESGDDGIVWTYVKDVTRFIPLFSKPGTFILQLDNVVETGLDGEFAVTLEATIFSGSSRFPPAQRADLIIPLTTLANNTGDEASVPSGFSVEVTLPQNAVTAFAELQASANSRDMFWYSDIPNQFLSHFAPGTVGEGPFREVRVLVDGQVAGVAFPYPFVTAGGTAPPGWRPIAPYGALDMPTYHLDLTPFIPILVNGQPHSITLDVASTEPDHQINQNWFLSGLLQVNLDSSTLPTTGNITLYQADDYATSIASESSGDNSGINVIVNASRSIRIEAEIIAGSGEKTKVVFTQNLEYGSVQKYLQNEPPAFPQQVFQIASGETLSTHNDETALQDTFTYPFLIGYATPEGTDVIWAQMDHAYDRVLLPAPFIMGTTIIEHQAASGTEASTGYTFGTNGTSSNTFSYTDTEGNTYTRKVNASNNVITFDNQGGTLVPTAPT</sequence>
<gene>
    <name evidence="3" type="ORF">EDB92DRAFT_2093620</name>
</gene>
<keyword evidence="4" id="KW-1185">Reference proteome</keyword>
<dbReference type="EMBL" id="JAKELL010000103">
    <property type="protein sequence ID" value="KAH8982225.1"/>
    <property type="molecule type" value="Genomic_DNA"/>
</dbReference>
<reference evidence="3" key="1">
    <citation type="submission" date="2022-01" db="EMBL/GenBank/DDBJ databases">
        <title>Comparative genomics reveals a dynamic genome evolution in the ectomycorrhizal milk-cap (Lactarius) mushrooms.</title>
        <authorList>
            <consortium name="DOE Joint Genome Institute"/>
            <person name="Lebreton A."/>
            <person name="Tang N."/>
            <person name="Kuo A."/>
            <person name="LaButti K."/>
            <person name="Drula E."/>
            <person name="Barry K."/>
            <person name="Clum A."/>
            <person name="Lipzen A."/>
            <person name="Mousain D."/>
            <person name="Ng V."/>
            <person name="Wang R."/>
            <person name="Wang X."/>
            <person name="Dai Y."/>
            <person name="Henrissat B."/>
            <person name="Grigoriev I.V."/>
            <person name="Guerin-Laguette A."/>
            <person name="Yu F."/>
            <person name="Martin F.M."/>
        </authorList>
    </citation>
    <scope>NUCLEOTIDE SEQUENCE</scope>
    <source>
        <strain evidence="3">QP</strain>
    </source>
</reference>
<dbReference type="Pfam" id="PF25156">
    <property type="entry name" value="PNGase_A_C"/>
    <property type="match status" value="1"/>
</dbReference>
<name>A0AAD4LCZ2_9AGAM</name>
<dbReference type="Proteomes" id="UP001201163">
    <property type="component" value="Unassembled WGS sequence"/>
</dbReference>
<dbReference type="Pfam" id="PF12222">
    <property type="entry name" value="PNGaseA"/>
    <property type="match status" value="1"/>
</dbReference>
<organism evidence="3 4">
    <name type="scientific">Lactarius akahatsu</name>
    <dbReference type="NCBI Taxonomy" id="416441"/>
    <lineage>
        <taxon>Eukaryota</taxon>
        <taxon>Fungi</taxon>
        <taxon>Dikarya</taxon>
        <taxon>Basidiomycota</taxon>
        <taxon>Agaricomycotina</taxon>
        <taxon>Agaricomycetes</taxon>
        <taxon>Russulales</taxon>
        <taxon>Russulaceae</taxon>
        <taxon>Lactarius</taxon>
    </lineage>
</organism>
<evidence type="ECO:0000313" key="3">
    <source>
        <dbReference type="EMBL" id="KAH8982225.1"/>
    </source>
</evidence>
<evidence type="ECO:0000256" key="1">
    <source>
        <dbReference type="SAM" id="SignalP"/>
    </source>
</evidence>
<proteinExistence type="predicted"/>
<dbReference type="InterPro" id="IPR056948">
    <property type="entry name" value="PNGaseA_N"/>
</dbReference>
<feature type="signal peptide" evidence="1">
    <location>
        <begin position="1"/>
        <end position="26"/>
    </location>
</feature>
<feature type="domain" description="Peptide N-acetyl-beta-D-glucosaminyl asparaginase amidase A N-terminal" evidence="2">
    <location>
        <begin position="43"/>
        <end position="364"/>
    </location>
</feature>
<dbReference type="AlphaFoldDB" id="A0AAD4LCZ2"/>
<evidence type="ECO:0000313" key="4">
    <source>
        <dbReference type="Proteomes" id="UP001201163"/>
    </source>
</evidence>
<accession>A0AAD4LCZ2</accession>
<dbReference type="PANTHER" id="PTHR31104">
    <property type="entry name" value="PEPTIDE-N4-(N-ACETYL-BETA-GLUCOSAMINYL)ASPARAGINE AMIDASE A PROTEIN"/>
    <property type="match status" value="1"/>
</dbReference>
<keyword evidence="1" id="KW-0732">Signal</keyword>